<accession>A0A1M5CGX3</accession>
<name>A0A1M5CGX3_9BACT</name>
<evidence type="ECO:0000313" key="2">
    <source>
        <dbReference type="Proteomes" id="UP000184368"/>
    </source>
</evidence>
<reference evidence="1 2" key="1">
    <citation type="submission" date="2016-11" db="EMBL/GenBank/DDBJ databases">
        <authorList>
            <person name="Jaros S."/>
            <person name="Januszkiewicz K."/>
            <person name="Wedrychowicz H."/>
        </authorList>
    </citation>
    <scope>NUCLEOTIDE SEQUENCE [LARGE SCALE GENOMIC DNA]</scope>
    <source>
        <strain evidence="1 2">DSM 26897</strain>
    </source>
</reference>
<proteinExistence type="predicted"/>
<gene>
    <name evidence="1" type="ORF">SAMN05444008_10970</name>
</gene>
<sequence>MGALLVLLIFAEFLAGLIQYFDEYQGMKIFDGSTATADYRSAMEEELSTSWRQGVFFSIARTGIFLKTHCLLHCWHCIGLLQKSKLKHFSTN</sequence>
<dbReference type="RefSeq" id="WP_073043765.1">
    <property type="nucleotide sequence ID" value="NZ_FQUO01000009.1"/>
</dbReference>
<organism evidence="1 2">
    <name type="scientific">Cnuella takakiae</name>
    <dbReference type="NCBI Taxonomy" id="1302690"/>
    <lineage>
        <taxon>Bacteria</taxon>
        <taxon>Pseudomonadati</taxon>
        <taxon>Bacteroidota</taxon>
        <taxon>Chitinophagia</taxon>
        <taxon>Chitinophagales</taxon>
        <taxon>Chitinophagaceae</taxon>
        <taxon>Cnuella</taxon>
    </lineage>
</organism>
<evidence type="ECO:0000313" key="1">
    <source>
        <dbReference type="EMBL" id="SHF54005.1"/>
    </source>
</evidence>
<protein>
    <submittedName>
        <fullName evidence="1">Uncharacterized protein</fullName>
    </submittedName>
</protein>
<dbReference type="Proteomes" id="UP000184368">
    <property type="component" value="Unassembled WGS sequence"/>
</dbReference>
<dbReference type="EMBL" id="FQUO01000009">
    <property type="protein sequence ID" value="SHF54005.1"/>
    <property type="molecule type" value="Genomic_DNA"/>
</dbReference>
<keyword evidence="2" id="KW-1185">Reference proteome</keyword>
<dbReference type="AlphaFoldDB" id="A0A1M5CGX3"/>